<dbReference type="InterPro" id="IPR052336">
    <property type="entry name" value="MlaD_Phospholipid_Transporter"/>
</dbReference>
<evidence type="ECO:0000313" key="5">
    <source>
        <dbReference type="Proteomes" id="UP000283644"/>
    </source>
</evidence>
<comment type="caution">
    <text evidence="4">The sequence shown here is derived from an EMBL/GenBank/DDBJ whole genome shotgun (WGS) entry which is preliminary data.</text>
</comment>
<evidence type="ECO:0000259" key="2">
    <source>
        <dbReference type="Pfam" id="PF02470"/>
    </source>
</evidence>
<dbReference type="InterPro" id="IPR005693">
    <property type="entry name" value="Mce"/>
</dbReference>
<organism evidence="4 5">
    <name type="scientific">Nocardioides immobilis</name>
    <dbReference type="NCBI Taxonomy" id="2049295"/>
    <lineage>
        <taxon>Bacteria</taxon>
        <taxon>Bacillati</taxon>
        <taxon>Actinomycetota</taxon>
        <taxon>Actinomycetes</taxon>
        <taxon>Propionibacteriales</taxon>
        <taxon>Nocardioidaceae</taxon>
        <taxon>Nocardioides</taxon>
    </lineage>
</organism>
<name>A0A417XVD8_9ACTN</name>
<dbReference type="InterPro" id="IPR003399">
    <property type="entry name" value="Mce/MlaD"/>
</dbReference>
<dbReference type="PANTHER" id="PTHR33371">
    <property type="entry name" value="INTERMEMBRANE PHOSPHOLIPID TRANSPORT SYSTEM BINDING PROTEIN MLAD-RELATED"/>
    <property type="match status" value="1"/>
</dbReference>
<dbReference type="EMBL" id="QXGH01000032">
    <property type="protein sequence ID" value="RHW24458.1"/>
    <property type="molecule type" value="Genomic_DNA"/>
</dbReference>
<reference evidence="4 5" key="1">
    <citation type="submission" date="2018-09" db="EMBL/GenBank/DDBJ databases">
        <title>Genome sequencing of Nocardioides immobilis CCTCC AB 2017083 for comparison to Nocardioides silvaticus.</title>
        <authorList>
            <person name="Li C."/>
            <person name="Wang G."/>
        </authorList>
    </citation>
    <scope>NUCLEOTIDE SEQUENCE [LARGE SCALE GENOMIC DNA]</scope>
    <source>
        <strain evidence="4 5">CCTCC AB 2017083</strain>
    </source>
</reference>
<dbReference type="NCBIfam" id="TIGR00996">
    <property type="entry name" value="Mtu_fam_mce"/>
    <property type="match status" value="1"/>
</dbReference>
<dbReference type="Pfam" id="PF02470">
    <property type="entry name" value="MlaD"/>
    <property type="match status" value="1"/>
</dbReference>
<keyword evidence="1" id="KW-0812">Transmembrane</keyword>
<dbReference type="InterPro" id="IPR024516">
    <property type="entry name" value="Mce_C"/>
</dbReference>
<evidence type="ECO:0000259" key="3">
    <source>
        <dbReference type="Pfam" id="PF11887"/>
    </source>
</evidence>
<evidence type="ECO:0000313" key="4">
    <source>
        <dbReference type="EMBL" id="RHW24458.1"/>
    </source>
</evidence>
<feature type="domain" description="Mce/MlaD" evidence="2">
    <location>
        <begin position="37"/>
        <end position="111"/>
    </location>
</feature>
<keyword evidence="1" id="KW-0472">Membrane</keyword>
<dbReference type="AlphaFoldDB" id="A0A417XVD8"/>
<gene>
    <name evidence="4" type="ORF">D0Z08_24380</name>
</gene>
<dbReference type="OrthoDB" id="5241191at2"/>
<dbReference type="PANTHER" id="PTHR33371:SF18">
    <property type="entry name" value="MCE-FAMILY PROTEIN MCE3C"/>
    <property type="match status" value="1"/>
</dbReference>
<keyword evidence="5" id="KW-1185">Reference proteome</keyword>
<accession>A0A417XVD8</accession>
<dbReference type="RefSeq" id="WP_118927882.1">
    <property type="nucleotide sequence ID" value="NZ_QXGH01000032.1"/>
</dbReference>
<feature type="domain" description="Mammalian cell entry C-terminal" evidence="3">
    <location>
        <begin position="119"/>
        <end position="300"/>
    </location>
</feature>
<keyword evidence="1" id="KW-1133">Transmembrane helix</keyword>
<dbReference type="Proteomes" id="UP000283644">
    <property type="component" value="Unassembled WGS sequence"/>
</dbReference>
<sequence length="326" mass="34586">MKPMNARDPFKTGLVGVAILLLMGVGVVVLSVTNFGTTSYTAELEHTGGLRTGEDVRVHGVNKGKVTGITLEGDMVIVDFVVDSDIELGSRTQADVKVATLLGTHYLEVDPNGSGELADGTIPLANTGVPYNLQDVLESGAGALDELDPELLAEALTQMAGTLGASQDQIRPALEGVARLSEVIATRSDQAGELLTAARSVTDQLAASSGDIIAMMKQTNLVITEVTSRRQAIHRLLVETTELARALESIVASTRGKLEPGLRDLNDVIRFLNQQDEELQHVLDVMAPAVRYVANAAGNGPWVDLFIHEPGIPADDTACRLRGDCT</sequence>
<protein>
    <submittedName>
        <fullName evidence="4">MCE family protein</fullName>
    </submittedName>
</protein>
<evidence type="ECO:0000256" key="1">
    <source>
        <dbReference type="SAM" id="Phobius"/>
    </source>
</evidence>
<proteinExistence type="predicted"/>
<dbReference type="GO" id="GO:0005576">
    <property type="term" value="C:extracellular region"/>
    <property type="evidence" value="ECO:0007669"/>
    <property type="project" value="TreeGrafter"/>
</dbReference>
<feature type="transmembrane region" description="Helical" evidence="1">
    <location>
        <begin position="12"/>
        <end position="32"/>
    </location>
</feature>
<dbReference type="Pfam" id="PF11887">
    <property type="entry name" value="Mce4_CUP1"/>
    <property type="match status" value="1"/>
</dbReference>